<evidence type="ECO:0000256" key="3">
    <source>
        <dbReference type="ARBA" id="ARBA00022989"/>
    </source>
</evidence>
<dbReference type="AlphaFoldDB" id="A0A196SJ76"/>
<evidence type="ECO:0000256" key="5">
    <source>
        <dbReference type="RuleBase" id="RU363107"/>
    </source>
</evidence>
<evidence type="ECO:0000256" key="1">
    <source>
        <dbReference type="ARBA" id="ARBA00004141"/>
    </source>
</evidence>
<proteinExistence type="inferred from homology"/>
<dbReference type="GO" id="GO:0005794">
    <property type="term" value="C:Golgi apparatus"/>
    <property type="evidence" value="ECO:0007669"/>
    <property type="project" value="TreeGrafter"/>
</dbReference>
<dbReference type="PANTHER" id="PTHR19317:SF0">
    <property type="entry name" value="PRENYLATED RAB ACCEPTOR PROTEIN 1"/>
    <property type="match status" value="1"/>
</dbReference>
<keyword evidence="4 5" id="KW-0472">Membrane</keyword>
<comment type="subcellular location">
    <subcellularLocation>
        <location evidence="1 5">Membrane</location>
        <topology evidence="1 5">Multi-pass membrane protein</topology>
    </subcellularLocation>
</comment>
<dbReference type="GO" id="GO:0016020">
    <property type="term" value="C:membrane"/>
    <property type="evidence" value="ECO:0007669"/>
    <property type="project" value="UniProtKB-SubCell"/>
</dbReference>
<keyword evidence="3 5" id="KW-1133">Transmembrane helix</keyword>
<dbReference type="EMBL" id="LXWW01000093">
    <property type="protein sequence ID" value="OAO16232.1"/>
    <property type="molecule type" value="Genomic_DNA"/>
</dbReference>
<evidence type="ECO:0000256" key="2">
    <source>
        <dbReference type="ARBA" id="ARBA00022692"/>
    </source>
</evidence>
<comment type="similarity">
    <text evidence="5">Belongs to the PRA1 family.</text>
</comment>
<evidence type="ECO:0000313" key="6">
    <source>
        <dbReference type="EMBL" id="OAO16232.1"/>
    </source>
</evidence>
<accession>A0A196SJ76</accession>
<dbReference type="Pfam" id="PF03208">
    <property type="entry name" value="PRA1"/>
    <property type="match status" value="1"/>
</dbReference>
<comment type="caution">
    <text evidence="6">The sequence shown here is derived from an EMBL/GenBank/DDBJ whole genome shotgun (WGS) entry which is preliminary data.</text>
</comment>
<gene>
    <name evidence="6" type="ORF">AV274_2057</name>
</gene>
<organism evidence="6 7">
    <name type="scientific">Blastocystis sp. subtype 1 (strain ATCC 50177 / NandII)</name>
    <dbReference type="NCBI Taxonomy" id="478820"/>
    <lineage>
        <taxon>Eukaryota</taxon>
        <taxon>Sar</taxon>
        <taxon>Stramenopiles</taxon>
        <taxon>Bigyra</taxon>
        <taxon>Opalozoa</taxon>
        <taxon>Opalinata</taxon>
        <taxon>Blastocystidae</taxon>
        <taxon>Blastocystis</taxon>
    </lineage>
</organism>
<feature type="transmembrane region" description="Helical" evidence="5">
    <location>
        <begin position="65"/>
        <end position="98"/>
    </location>
</feature>
<reference evidence="6 7" key="1">
    <citation type="submission" date="2016-05" db="EMBL/GenBank/DDBJ databases">
        <title>Nuclear genome of Blastocystis sp. subtype 1 NandII.</title>
        <authorList>
            <person name="Gentekaki E."/>
            <person name="Curtis B."/>
            <person name="Stairs C."/>
            <person name="Eme L."/>
            <person name="Herman E."/>
            <person name="Klimes V."/>
            <person name="Arias M.C."/>
            <person name="Elias M."/>
            <person name="Hilliou F."/>
            <person name="Klute M."/>
            <person name="Malik S.-B."/>
            <person name="Pightling A."/>
            <person name="Rachubinski R."/>
            <person name="Salas D."/>
            <person name="Schlacht A."/>
            <person name="Suga H."/>
            <person name="Archibald J."/>
            <person name="Ball S.G."/>
            <person name="Clark G."/>
            <person name="Dacks J."/>
            <person name="Van Der Giezen M."/>
            <person name="Tsaousis A."/>
            <person name="Roger A."/>
        </authorList>
    </citation>
    <scope>NUCLEOTIDE SEQUENCE [LARGE SCALE GENOMIC DNA]</scope>
    <source>
        <strain evidence="7">ATCC 50177 / NandII</strain>
    </source>
</reference>
<dbReference type="Proteomes" id="UP000078348">
    <property type="component" value="Unassembled WGS sequence"/>
</dbReference>
<keyword evidence="7" id="KW-1185">Reference proteome</keyword>
<dbReference type="OrthoDB" id="18213at2759"/>
<evidence type="ECO:0000256" key="4">
    <source>
        <dbReference type="ARBA" id="ARBA00023136"/>
    </source>
</evidence>
<dbReference type="InterPro" id="IPR004895">
    <property type="entry name" value="Prenylated_rab_accept_PRA1"/>
</dbReference>
<evidence type="ECO:0000313" key="7">
    <source>
        <dbReference type="Proteomes" id="UP000078348"/>
    </source>
</evidence>
<protein>
    <recommendedName>
        <fullName evidence="5">PRA1 family protein</fullName>
    </recommendedName>
</protein>
<sequence length="178" mass="20512">MVKNIIEENDYDPLIIGIWEKVNTWGWGKCVPLDECFELFNIPETSHLKDRVQTNFTYYRMNYLALYAAMVLIVAFSSPLFAALDLVLFILWMIPFVVVPHPFVLGEYRITPSCIVVGTAAVTALAFMFNVPFLGYFVVFHLLYALLVGLHMSFRNDSLKSKARITVNEKRKELIHKN</sequence>
<keyword evidence="2 5" id="KW-0812">Transmembrane</keyword>
<feature type="transmembrane region" description="Helical" evidence="5">
    <location>
        <begin position="110"/>
        <end position="129"/>
    </location>
</feature>
<dbReference type="PANTHER" id="PTHR19317">
    <property type="entry name" value="PRENYLATED RAB ACCEPTOR 1-RELATED"/>
    <property type="match status" value="1"/>
</dbReference>
<name>A0A196SJ76_BLAHN</name>
<feature type="transmembrane region" description="Helical" evidence="5">
    <location>
        <begin position="135"/>
        <end position="154"/>
    </location>
</feature>